<sequence length="126" mass="14273">MLCKGNNNINNNNKNNHNQLSEFWAHFSELQWYRSEVNSDRLAVNMTTNNNNTNDDDGHDDDDNDDDDDDDTNKRSKTTTTTTTTADTKFPQPPTPSHCTSDTESCLNPNMMHATMLQFGWAIAVT</sequence>
<feature type="compositionally biased region" description="Low complexity" evidence="1">
    <location>
        <begin position="78"/>
        <end position="89"/>
    </location>
</feature>
<comment type="caution">
    <text evidence="2">The sequence shown here is derived from an EMBL/GenBank/DDBJ whole genome shotgun (WGS) entry which is preliminary data.</text>
</comment>
<accession>A0A813JLT3</accession>
<proteinExistence type="predicted"/>
<feature type="region of interest" description="Disordered" evidence="1">
    <location>
        <begin position="44"/>
        <end position="104"/>
    </location>
</feature>
<dbReference type="EMBL" id="CAJNNW010025774">
    <property type="protein sequence ID" value="CAE8679575.1"/>
    <property type="molecule type" value="Genomic_DNA"/>
</dbReference>
<dbReference type="Proteomes" id="UP000626109">
    <property type="component" value="Unassembled WGS sequence"/>
</dbReference>
<protein>
    <submittedName>
        <fullName evidence="2">Uncharacterized protein</fullName>
    </submittedName>
</protein>
<evidence type="ECO:0000313" key="3">
    <source>
        <dbReference type="Proteomes" id="UP000626109"/>
    </source>
</evidence>
<dbReference type="AlphaFoldDB" id="A0A813JLT3"/>
<organism evidence="2 3">
    <name type="scientific">Polarella glacialis</name>
    <name type="common">Dinoflagellate</name>
    <dbReference type="NCBI Taxonomy" id="89957"/>
    <lineage>
        <taxon>Eukaryota</taxon>
        <taxon>Sar</taxon>
        <taxon>Alveolata</taxon>
        <taxon>Dinophyceae</taxon>
        <taxon>Suessiales</taxon>
        <taxon>Suessiaceae</taxon>
        <taxon>Polarella</taxon>
    </lineage>
</organism>
<name>A0A813JLT3_POLGL</name>
<evidence type="ECO:0000313" key="2">
    <source>
        <dbReference type="EMBL" id="CAE8679575.1"/>
    </source>
</evidence>
<feature type="compositionally biased region" description="Acidic residues" evidence="1">
    <location>
        <begin position="54"/>
        <end position="71"/>
    </location>
</feature>
<evidence type="ECO:0000256" key="1">
    <source>
        <dbReference type="SAM" id="MobiDB-lite"/>
    </source>
</evidence>
<reference evidence="2" key="1">
    <citation type="submission" date="2021-02" db="EMBL/GenBank/DDBJ databases">
        <authorList>
            <person name="Dougan E. K."/>
            <person name="Rhodes N."/>
            <person name="Thang M."/>
            <person name="Chan C."/>
        </authorList>
    </citation>
    <scope>NUCLEOTIDE SEQUENCE</scope>
</reference>
<gene>
    <name evidence="2" type="ORF">PGLA2088_LOCUS21426</name>
</gene>